<name>A0A2P7QN63_9SPHN</name>
<dbReference type="InterPro" id="IPR012763">
    <property type="entry name" value="DNA_pol_III_sug/sutau_N"/>
</dbReference>
<dbReference type="Pfam" id="PF22608">
    <property type="entry name" value="DNAX_ATPase_lid"/>
    <property type="match status" value="1"/>
</dbReference>
<dbReference type="RefSeq" id="WP_106513298.1">
    <property type="nucleotide sequence ID" value="NZ_PXYI01000004.1"/>
</dbReference>
<dbReference type="InterPro" id="IPR050238">
    <property type="entry name" value="DNA_Rep/Repair_Clamp_Loader"/>
</dbReference>
<dbReference type="Gene3D" id="1.20.272.10">
    <property type="match status" value="1"/>
</dbReference>
<dbReference type="SMART" id="SM00382">
    <property type="entry name" value="AAA"/>
    <property type="match status" value="1"/>
</dbReference>
<organism evidence="14 15">
    <name type="scientific">Allosphingosinicella deserti</name>
    <dbReference type="NCBI Taxonomy" id="2116704"/>
    <lineage>
        <taxon>Bacteria</taxon>
        <taxon>Pseudomonadati</taxon>
        <taxon>Pseudomonadota</taxon>
        <taxon>Alphaproteobacteria</taxon>
        <taxon>Sphingomonadales</taxon>
        <taxon>Sphingomonadaceae</taxon>
        <taxon>Allosphingosinicella</taxon>
    </lineage>
</organism>
<evidence type="ECO:0000256" key="7">
    <source>
        <dbReference type="ARBA" id="ARBA00022833"/>
    </source>
</evidence>
<dbReference type="Pfam" id="PF13177">
    <property type="entry name" value="DNA_pol3_delta2"/>
    <property type="match status" value="1"/>
</dbReference>
<dbReference type="EMBL" id="PXYI01000004">
    <property type="protein sequence ID" value="PSJ39397.1"/>
    <property type="molecule type" value="Genomic_DNA"/>
</dbReference>
<dbReference type="InterPro" id="IPR003593">
    <property type="entry name" value="AAA+_ATPase"/>
</dbReference>
<keyword evidence="5" id="KW-0479">Metal-binding</keyword>
<dbReference type="SUPFAM" id="SSF52540">
    <property type="entry name" value="P-loop containing nucleoside triphosphate hydrolases"/>
    <property type="match status" value="1"/>
</dbReference>
<keyword evidence="8 11" id="KW-0067">ATP-binding</keyword>
<dbReference type="PANTHER" id="PTHR11669:SF0">
    <property type="entry name" value="PROTEIN STICHEL-LIKE 2"/>
    <property type="match status" value="1"/>
</dbReference>
<evidence type="ECO:0000256" key="2">
    <source>
        <dbReference type="ARBA" id="ARBA00022679"/>
    </source>
</evidence>
<dbReference type="GO" id="GO:0009360">
    <property type="term" value="C:DNA polymerase III complex"/>
    <property type="evidence" value="ECO:0007669"/>
    <property type="project" value="InterPro"/>
</dbReference>
<dbReference type="InterPro" id="IPR022754">
    <property type="entry name" value="DNA_pol_III_gamma-3"/>
</dbReference>
<dbReference type="InterPro" id="IPR022107">
    <property type="entry name" value="DNA_pol_III_gamma/tau_C"/>
</dbReference>
<evidence type="ECO:0000259" key="13">
    <source>
        <dbReference type="SMART" id="SM00382"/>
    </source>
</evidence>
<dbReference type="InterPro" id="IPR027417">
    <property type="entry name" value="P-loop_NTPase"/>
</dbReference>
<keyword evidence="3 11" id="KW-0548">Nucleotidyltransferase</keyword>
<sequence>MATESDSPDALSFGLGLDEPPQPAKPEPAAAAQPYRVLARKYRPQSFEELIGQDAMVQTLGNAIKRDRLAHAFLMTGVRGVGKTSTARLIAKALNCIGPDGTGGPTISPCNVCEPCRAIAEGRHIDVVEMDAASHTGVDDVREIIEAVRYAAVSARYKIYIIDEVHMLSKNAFNALLKTLEEPPAHVKFLFATTEVNKVPITVLSRCQRFDLRRIPAEKLADHFAEVSRLEGVEVEPEALALIARAAEGSARDGLSILDQAIAHGSGGVSAEQVRAMLGLSDRGAIRGLLGLLLAGDARAALESLRGQYDLGVEPSAVLRGLLESVHGITRAKVGGVDDRAQSAEEREAYAEWAGRLSHAVVHRLWQLLLKGLAEVHSAPMPLEAAEMALLRVIHASEMPDPGALLERLANGEALPVRAPSAAPAAAGSAPLAQATPTAIPLVQAAAVEPAAAELPTAEPAAAEPPAAPPPPPSPIAETASRAAPASYKDLIETLALKGKPHLAQQLHDFCGLVRYAPPEIAIRPVKPMSSDLVRDLGAALKGLTGETWQVTAEDGKAEPTLLEQEKMAAEAERQSVLDSPLVKAAFDAFPGAELAAYTLDEQRSA</sequence>
<evidence type="ECO:0000256" key="1">
    <source>
        <dbReference type="ARBA" id="ARBA00006360"/>
    </source>
</evidence>
<protein>
    <recommendedName>
        <fullName evidence="11">DNA polymerase III subunit gamma/tau</fullName>
        <ecNumber evidence="11">2.7.7.7</ecNumber>
    </recommendedName>
</protein>
<keyword evidence="6 11" id="KW-0547">Nucleotide-binding</keyword>
<dbReference type="NCBIfam" id="NF006585">
    <property type="entry name" value="PRK09111.1"/>
    <property type="match status" value="1"/>
</dbReference>
<dbReference type="EC" id="2.7.7.7" evidence="11"/>
<dbReference type="GO" id="GO:0046872">
    <property type="term" value="F:metal ion binding"/>
    <property type="evidence" value="ECO:0007669"/>
    <property type="project" value="UniProtKB-KW"/>
</dbReference>
<evidence type="ECO:0000256" key="6">
    <source>
        <dbReference type="ARBA" id="ARBA00022741"/>
    </source>
</evidence>
<dbReference type="Proteomes" id="UP000241167">
    <property type="component" value="Unassembled WGS sequence"/>
</dbReference>
<evidence type="ECO:0000256" key="5">
    <source>
        <dbReference type="ARBA" id="ARBA00022723"/>
    </source>
</evidence>
<dbReference type="CDD" id="cd18137">
    <property type="entry name" value="HLD_clamp_pol_III_gamma_tau"/>
    <property type="match status" value="1"/>
</dbReference>
<dbReference type="GO" id="GO:0003887">
    <property type="term" value="F:DNA-directed DNA polymerase activity"/>
    <property type="evidence" value="ECO:0007669"/>
    <property type="project" value="UniProtKB-KW"/>
</dbReference>
<reference evidence="14 15" key="1">
    <citation type="submission" date="2018-03" db="EMBL/GenBank/DDBJ databases">
        <title>The draft genome of Sphingosinicella sp. GL-C-18.</title>
        <authorList>
            <person name="Liu L."/>
            <person name="Li L."/>
            <person name="Liang L."/>
            <person name="Zhang X."/>
            <person name="Wang T."/>
        </authorList>
    </citation>
    <scope>NUCLEOTIDE SEQUENCE [LARGE SCALE GENOMIC DNA]</scope>
    <source>
        <strain evidence="14 15">GL-C-18</strain>
    </source>
</reference>
<dbReference type="SUPFAM" id="SSF48019">
    <property type="entry name" value="post-AAA+ oligomerization domain-like"/>
    <property type="match status" value="1"/>
</dbReference>
<dbReference type="AlphaFoldDB" id="A0A2P7QN63"/>
<keyword evidence="15" id="KW-1185">Reference proteome</keyword>
<comment type="subunit">
    <text evidence="11">DNA polymerase III contains a core (composed of alpha, epsilon and theta chains) that associates with a tau subunit. This core dimerizes to form the POLIII' complex. PolIII' associates with the gamma complex (composed of gamma, delta, delta', psi and chi chains) and with the beta chain to form the complete DNA polymerase III complex.</text>
</comment>
<accession>A0A2P7QN63</accession>
<keyword evidence="4 11" id="KW-0235">DNA replication</keyword>
<comment type="caution">
    <text evidence="14">The sequence shown here is derived from an EMBL/GenBank/DDBJ whole genome shotgun (WGS) entry which is preliminary data.</text>
</comment>
<dbReference type="GO" id="GO:0005524">
    <property type="term" value="F:ATP binding"/>
    <property type="evidence" value="ECO:0007669"/>
    <property type="project" value="UniProtKB-KW"/>
</dbReference>
<evidence type="ECO:0000256" key="4">
    <source>
        <dbReference type="ARBA" id="ARBA00022705"/>
    </source>
</evidence>
<feature type="region of interest" description="Disordered" evidence="12">
    <location>
        <begin position="453"/>
        <end position="482"/>
    </location>
</feature>
<dbReference type="CDD" id="cd00009">
    <property type="entry name" value="AAA"/>
    <property type="match status" value="1"/>
</dbReference>
<dbReference type="GO" id="GO:0003677">
    <property type="term" value="F:DNA binding"/>
    <property type="evidence" value="ECO:0007669"/>
    <property type="project" value="InterPro"/>
</dbReference>
<evidence type="ECO:0000313" key="15">
    <source>
        <dbReference type="Proteomes" id="UP000241167"/>
    </source>
</evidence>
<dbReference type="FunFam" id="1.10.8.60:FF:000013">
    <property type="entry name" value="DNA polymerase III subunit gamma/tau"/>
    <property type="match status" value="1"/>
</dbReference>
<evidence type="ECO:0000256" key="3">
    <source>
        <dbReference type="ARBA" id="ARBA00022695"/>
    </source>
</evidence>
<dbReference type="PANTHER" id="PTHR11669">
    <property type="entry name" value="REPLICATION FACTOR C / DNA POLYMERASE III GAMMA-TAU SUBUNIT"/>
    <property type="match status" value="1"/>
</dbReference>
<gene>
    <name evidence="11" type="primary">dnaX</name>
    <name evidence="14" type="ORF">C7I55_12300</name>
</gene>
<evidence type="ECO:0000313" key="14">
    <source>
        <dbReference type="EMBL" id="PSJ39397.1"/>
    </source>
</evidence>
<evidence type="ECO:0000256" key="11">
    <source>
        <dbReference type="RuleBase" id="RU364063"/>
    </source>
</evidence>
<dbReference type="Pfam" id="PF12169">
    <property type="entry name" value="DNA_pol3_gamma3"/>
    <property type="match status" value="1"/>
</dbReference>
<keyword evidence="2 11" id="KW-0808">Transferase</keyword>
<dbReference type="InterPro" id="IPR045085">
    <property type="entry name" value="HLD_clamp_pol_III_gamma_tau"/>
</dbReference>
<keyword evidence="7" id="KW-0862">Zinc</keyword>
<dbReference type="FunFam" id="3.40.50.300:FF:000014">
    <property type="entry name" value="DNA polymerase III subunit gamma/tau"/>
    <property type="match status" value="1"/>
</dbReference>
<evidence type="ECO:0000256" key="8">
    <source>
        <dbReference type="ARBA" id="ARBA00022840"/>
    </source>
</evidence>
<dbReference type="InterPro" id="IPR008921">
    <property type="entry name" value="DNA_pol3_clamp-load_cplx_C"/>
</dbReference>
<dbReference type="Pfam" id="PF12362">
    <property type="entry name" value="DUF3646"/>
    <property type="match status" value="1"/>
</dbReference>
<dbReference type="OrthoDB" id="9810148at2"/>
<comment type="similarity">
    <text evidence="1 11">Belongs to the DnaX/STICHEL family.</text>
</comment>
<evidence type="ECO:0000256" key="10">
    <source>
        <dbReference type="ARBA" id="ARBA00049244"/>
    </source>
</evidence>
<comment type="function">
    <text evidence="11">DNA polymerase III is a complex, multichain enzyme responsible for most of the replicative synthesis in bacteria. This DNA polymerase also exhibits 3' to 5' exonuclease activity.</text>
</comment>
<feature type="compositionally biased region" description="Low complexity" evidence="12">
    <location>
        <begin position="453"/>
        <end position="465"/>
    </location>
</feature>
<keyword evidence="9 11" id="KW-0239">DNA-directed DNA polymerase</keyword>
<comment type="catalytic activity">
    <reaction evidence="10 11">
        <text>DNA(n) + a 2'-deoxyribonucleoside 5'-triphosphate = DNA(n+1) + diphosphate</text>
        <dbReference type="Rhea" id="RHEA:22508"/>
        <dbReference type="Rhea" id="RHEA-COMP:17339"/>
        <dbReference type="Rhea" id="RHEA-COMP:17340"/>
        <dbReference type="ChEBI" id="CHEBI:33019"/>
        <dbReference type="ChEBI" id="CHEBI:61560"/>
        <dbReference type="ChEBI" id="CHEBI:173112"/>
        <dbReference type="EC" id="2.7.7.7"/>
    </reaction>
</comment>
<evidence type="ECO:0000256" key="9">
    <source>
        <dbReference type="ARBA" id="ARBA00022932"/>
    </source>
</evidence>
<evidence type="ECO:0000256" key="12">
    <source>
        <dbReference type="SAM" id="MobiDB-lite"/>
    </source>
</evidence>
<dbReference type="GO" id="GO:0006261">
    <property type="term" value="P:DNA-templated DNA replication"/>
    <property type="evidence" value="ECO:0007669"/>
    <property type="project" value="TreeGrafter"/>
</dbReference>
<proteinExistence type="inferred from homology"/>
<feature type="compositionally biased region" description="Pro residues" evidence="12">
    <location>
        <begin position="466"/>
        <end position="475"/>
    </location>
</feature>
<dbReference type="Gene3D" id="3.40.50.300">
    <property type="entry name" value="P-loop containing nucleotide triphosphate hydrolases"/>
    <property type="match status" value="1"/>
</dbReference>
<dbReference type="Gene3D" id="1.10.8.60">
    <property type="match status" value="1"/>
</dbReference>
<feature type="domain" description="AAA+ ATPase" evidence="13">
    <location>
        <begin position="69"/>
        <end position="216"/>
    </location>
</feature>
<feature type="region of interest" description="Disordered" evidence="12">
    <location>
        <begin position="1"/>
        <end position="32"/>
    </location>
</feature>
<dbReference type="NCBIfam" id="TIGR02397">
    <property type="entry name" value="dnaX_nterm"/>
    <property type="match status" value="1"/>
</dbReference>